<sequence>MIICVQGRLTEMPKPPQTEKIRRNFIVAVDSNSVPEAEAQATQVLTESGYGFITINQRFSVEKASGDPVMDKIVDEARRDGLAVAIYQ</sequence>
<accession>A0A285N940</accession>
<organism evidence="1 2">
    <name type="scientific">Cohaesibacter gelatinilyticus</name>
    <dbReference type="NCBI Taxonomy" id="372072"/>
    <lineage>
        <taxon>Bacteria</taxon>
        <taxon>Pseudomonadati</taxon>
        <taxon>Pseudomonadota</taxon>
        <taxon>Alphaproteobacteria</taxon>
        <taxon>Hyphomicrobiales</taxon>
        <taxon>Cohaesibacteraceae</taxon>
    </lineage>
</organism>
<name>A0A285N940_9HYPH</name>
<dbReference type="OrthoDB" id="8448674at2"/>
<protein>
    <submittedName>
        <fullName evidence="1">Uncharacterized protein</fullName>
    </submittedName>
</protein>
<reference evidence="1 2" key="1">
    <citation type="submission" date="2017-09" db="EMBL/GenBank/DDBJ databases">
        <authorList>
            <person name="Ehlers B."/>
            <person name="Leendertz F.H."/>
        </authorList>
    </citation>
    <scope>NUCLEOTIDE SEQUENCE [LARGE SCALE GENOMIC DNA]</scope>
    <source>
        <strain evidence="1 2">DSM 18289</strain>
    </source>
</reference>
<dbReference type="EMBL" id="OBEL01000001">
    <property type="protein sequence ID" value="SNZ05808.1"/>
    <property type="molecule type" value="Genomic_DNA"/>
</dbReference>
<keyword evidence="2" id="KW-1185">Reference proteome</keyword>
<dbReference type="RefSeq" id="WP_097151561.1">
    <property type="nucleotide sequence ID" value="NZ_OBEL01000001.1"/>
</dbReference>
<evidence type="ECO:0000313" key="2">
    <source>
        <dbReference type="Proteomes" id="UP000219439"/>
    </source>
</evidence>
<evidence type="ECO:0000313" key="1">
    <source>
        <dbReference type="EMBL" id="SNZ05808.1"/>
    </source>
</evidence>
<gene>
    <name evidence="1" type="ORF">SAMN06265368_0211</name>
</gene>
<dbReference type="AlphaFoldDB" id="A0A285N940"/>
<proteinExistence type="predicted"/>
<dbReference type="Proteomes" id="UP000219439">
    <property type="component" value="Unassembled WGS sequence"/>
</dbReference>